<dbReference type="SUPFAM" id="SSF56219">
    <property type="entry name" value="DNase I-like"/>
    <property type="match status" value="1"/>
</dbReference>
<comment type="caution">
    <text evidence="2">The sequence shown here is derived from an EMBL/GenBank/DDBJ whole genome shotgun (WGS) entry which is preliminary data.</text>
</comment>
<dbReference type="GO" id="GO:0006281">
    <property type="term" value="P:DNA repair"/>
    <property type="evidence" value="ECO:0007669"/>
    <property type="project" value="InterPro"/>
</dbReference>
<proteinExistence type="predicted"/>
<evidence type="ECO:0000256" key="1">
    <source>
        <dbReference type="SAM" id="MobiDB-lite"/>
    </source>
</evidence>
<dbReference type="Proteomes" id="UP000655225">
    <property type="component" value="Unassembled WGS sequence"/>
</dbReference>
<dbReference type="EMBL" id="JABCRI010000003">
    <property type="protein sequence ID" value="KAF8408937.1"/>
    <property type="molecule type" value="Genomic_DNA"/>
</dbReference>
<protein>
    <recommendedName>
        <fullName evidence="4">DUF4283 domain-containing protein</fullName>
    </recommendedName>
</protein>
<dbReference type="OrthoDB" id="498125at2759"/>
<keyword evidence="3" id="KW-1185">Reference proteome</keyword>
<evidence type="ECO:0008006" key="4">
    <source>
        <dbReference type="Google" id="ProtNLM"/>
    </source>
</evidence>
<dbReference type="OMA" id="LHAMIVE"/>
<feature type="compositionally biased region" description="Basic and acidic residues" evidence="1">
    <location>
        <begin position="494"/>
        <end position="503"/>
    </location>
</feature>
<dbReference type="GO" id="GO:0004519">
    <property type="term" value="F:endonuclease activity"/>
    <property type="evidence" value="ECO:0007669"/>
    <property type="project" value="InterPro"/>
</dbReference>
<organism evidence="2 3">
    <name type="scientific">Tetracentron sinense</name>
    <name type="common">Spur-leaf</name>
    <dbReference type="NCBI Taxonomy" id="13715"/>
    <lineage>
        <taxon>Eukaryota</taxon>
        <taxon>Viridiplantae</taxon>
        <taxon>Streptophyta</taxon>
        <taxon>Embryophyta</taxon>
        <taxon>Tracheophyta</taxon>
        <taxon>Spermatophyta</taxon>
        <taxon>Magnoliopsida</taxon>
        <taxon>Trochodendrales</taxon>
        <taxon>Trochodendraceae</taxon>
        <taxon>Tetracentron</taxon>
    </lineage>
</organism>
<name>A0A834ZUQ8_TETSI</name>
<dbReference type="AlphaFoldDB" id="A0A834ZUQ8"/>
<dbReference type="GO" id="GO:0003677">
    <property type="term" value="F:DNA binding"/>
    <property type="evidence" value="ECO:0007669"/>
    <property type="project" value="InterPro"/>
</dbReference>
<feature type="region of interest" description="Disordered" evidence="1">
    <location>
        <begin position="494"/>
        <end position="514"/>
    </location>
</feature>
<dbReference type="InterPro" id="IPR036691">
    <property type="entry name" value="Endo/exonu/phosph_ase_sf"/>
</dbReference>
<dbReference type="Gene3D" id="3.60.10.10">
    <property type="entry name" value="Endonuclease/exonuclease/phosphatase"/>
    <property type="match status" value="1"/>
</dbReference>
<dbReference type="PANTHER" id="PTHR34427">
    <property type="entry name" value="DUF4283 DOMAIN PROTEIN"/>
    <property type="match status" value="1"/>
</dbReference>
<dbReference type="PROSITE" id="PS00726">
    <property type="entry name" value="AP_NUCLEASE_F1_1"/>
    <property type="match status" value="1"/>
</dbReference>
<evidence type="ECO:0000313" key="3">
    <source>
        <dbReference type="Proteomes" id="UP000655225"/>
    </source>
</evidence>
<sequence length="603" mass="67193">MRIVSWNVRGLGRGERRLDVRVLLWKLKPDLIALQETKLEEMNDRVVSEMWDNRQANWEFVASMGASGGQLVMWDSLVYEKVEAFLGEFSISIRFRGVGDGFEWIFTSLKEIELRLNALDKKEVRRERPQIQGLRVEQLSREEMVEAKSFELVEVGTKEGLMVKLTEKNRRGALSFLWLPADAISWMDRMVKGCLKATGYLFRRFHGDGITILGEKRANGRGEYLLVQAYLGAGKGGRIFIPRGDRSRGWKALVDALLFFNPSLKSRSSKSAFRNKLDAPSPQQGLRSHVEKVDGINSIVVDLDAGGFRQWADAIVCSFGSSGPTASWVEVVELLEKLLPEEIEITLFPCDSSRAVFHLKRQSTFSRICNNKAFALGKGSVVGFHRWWPASNTISFTGQFGMRWIALKGIPFHLWVPSVFSQIGQICGGLIEIHPDTEGFKDLTMAKIRVRGDVRSIPRLIPLYFHSISYPIEVLIWEGEVCSSSSGSPEIFERRQRSGEDRTGGITAVPGGGVRTEADPKARALKPTVSFFPEEGLCIPKLSSELQGNAKCGDHSIGGAGPMGCVHGKPKSANPVLPNPCKSAKSTLDRAPPQARIEFKIQN</sequence>
<dbReference type="InterPro" id="IPR020847">
    <property type="entry name" value="AP_endonuclease_F1_BS"/>
</dbReference>
<dbReference type="PANTHER" id="PTHR34427:SF5">
    <property type="entry name" value="DUF4283 DOMAIN-CONTAINING PROTEIN"/>
    <property type="match status" value="1"/>
</dbReference>
<reference evidence="2 3" key="1">
    <citation type="submission" date="2020-04" db="EMBL/GenBank/DDBJ databases">
        <title>Plant Genome Project.</title>
        <authorList>
            <person name="Zhang R.-G."/>
        </authorList>
    </citation>
    <scope>NUCLEOTIDE SEQUENCE [LARGE SCALE GENOMIC DNA]</scope>
    <source>
        <strain evidence="2">YNK0</strain>
        <tissue evidence="2">Leaf</tissue>
    </source>
</reference>
<gene>
    <name evidence="2" type="ORF">HHK36_005007</name>
</gene>
<accession>A0A834ZUQ8</accession>
<evidence type="ECO:0000313" key="2">
    <source>
        <dbReference type="EMBL" id="KAF8408937.1"/>
    </source>
</evidence>